<evidence type="ECO:0000313" key="1">
    <source>
        <dbReference type="EMBL" id="QHT05103.1"/>
    </source>
</evidence>
<protein>
    <submittedName>
        <fullName evidence="1">Uncharacterized protein</fullName>
    </submittedName>
</protein>
<sequence>MSMDDHRNIVRESLYSVKSVLHIDGLGNHLSNASYRMDIFIQIMANLSERYINPKQIKTNINNINFNVNDKNELFKLLPYNVAIFSKNKHHHSKIHQRFFKPDVKKWILLFDKRPTVFDDFQSLYLIRDVDDQGYVRIQYTEQEMNQKARIENPVKELKDMLTDGRRRSVDYLKTLQRFHFPIQKHPTRLMNVPENSEILRTPSDAQKQMPMNPTKAGVLSRIKHAYDRKIEKWTIPQNKRPSLSRTRTFTRVRIRPEEHFTKEQRMEFLKAFGGGGKEIGITSPETSLAPKQRLRRVFGLDSRKKARDEYRALAQM</sequence>
<organism evidence="1">
    <name type="scientific">viral metagenome</name>
    <dbReference type="NCBI Taxonomy" id="1070528"/>
    <lineage>
        <taxon>unclassified sequences</taxon>
        <taxon>metagenomes</taxon>
        <taxon>organismal metagenomes</taxon>
    </lineage>
</organism>
<reference evidence="1" key="1">
    <citation type="journal article" date="2020" name="Nature">
        <title>Giant virus diversity and host interactions through global metagenomics.</title>
        <authorList>
            <person name="Schulz F."/>
            <person name="Roux S."/>
            <person name="Paez-Espino D."/>
            <person name="Jungbluth S."/>
            <person name="Walsh D.A."/>
            <person name="Denef V.J."/>
            <person name="McMahon K.D."/>
            <person name="Konstantinidis K.T."/>
            <person name="Eloe-Fadrosh E.A."/>
            <person name="Kyrpides N.C."/>
            <person name="Woyke T."/>
        </authorList>
    </citation>
    <scope>NUCLEOTIDE SEQUENCE</scope>
    <source>
        <strain evidence="1">GVMAG-M-3300021354-14</strain>
    </source>
</reference>
<proteinExistence type="predicted"/>
<dbReference type="AlphaFoldDB" id="A0A6C0CLD2"/>
<accession>A0A6C0CLD2</accession>
<name>A0A6C0CLD2_9ZZZZ</name>
<dbReference type="EMBL" id="MN739449">
    <property type="protein sequence ID" value="QHT05103.1"/>
    <property type="molecule type" value="Genomic_DNA"/>
</dbReference>